<keyword evidence="3 5" id="KW-0808">Transferase</keyword>
<evidence type="ECO:0000256" key="1">
    <source>
        <dbReference type="ARBA" id="ARBA00006594"/>
    </source>
</evidence>
<dbReference type="GO" id="GO:0008170">
    <property type="term" value="F:N-methyltransferase activity"/>
    <property type="evidence" value="ECO:0007669"/>
    <property type="project" value="InterPro"/>
</dbReference>
<feature type="domain" description="DNA methylase N-4/N-6" evidence="4">
    <location>
        <begin position="58"/>
        <end position="280"/>
    </location>
</feature>
<gene>
    <name evidence="5" type="ORF">ASZ90_004342</name>
</gene>
<evidence type="ECO:0000259" key="4">
    <source>
        <dbReference type="Pfam" id="PF01555"/>
    </source>
</evidence>
<dbReference type="Pfam" id="PF01555">
    <property type="entry name" value="N6_N4_Mtase"/>
    <property type="match status" value="1"/>
</dbReference>
<evidence type="ECO:0000256" key="2">
    <source>
        <dbReference type="ARBA" id="ARBA00022603"/>
    </source>
</evidence>
<sequence>MRKKDSINKTITLTQVEKRAYKKKLIKLNEPAKVAQIKNKTINQDLFTAIEHLPNKFVDLLFIDPPYNMYKKFNTTLFKKMAVDDYIDWLDSWLSKLVRILKPTASIYICGDYFSSLAIYQVGAKYFTLRNRIVWEREKGRGAKYNWKNNTEDIWYFTMSDEFTFNIDDVKLKKKVIAPYRVNGKPRDWEKSIDGNFRLTHPSNIWTDITIPFWSMKENTEHPTQKPEKLLAKIILASSKKNDLVFDPFLGSGTSSVVAKKLKRNYLGIEIDATFACIAEKRLALANKDKSIQGYSDKVFWERNSVVDKTKIK</sequence>
<dbReference type="PANTHER" id="PTHR13370:SF3">
    <property type="entry name" value="TRNA (GUANINE(10)-N2)-METHYLTRANSFERASE HOMOLOG"/>
    <property type="match status" value="1"/>
</dbReference>
<name>A0A0W8FYH4_9ZZZZ</name>
<accession>A0A0W8FYH4</accession>
<dbReference type="Gene3D" id="3.40.50.150">
    <property type="entry name" value="Vaccinia Virus protein VP39"/>
    <property type="match status" value="1"/>
</dbReference>
<comment type="caution">
    <text evidence="5">The sequence shown here is derived from an EMBL/GenBank/DDBJ whole genome shotgun (WGS) entry which is preliminary data.</text>
</comment>
<dbReference type="PRINTS" id="PR00508">
    <property type="entry name" value="S21N4MTFRASE"/>
</dbReference>
<dbReference type="PROSITE" id="PS00092">
    <property type="entry name" value="N6_MTASE"/>
    <property type="match status" value="1"/>
</dbReference>
<dbReference type="PANTHER" id="PTHR13370">
    <property type="entry name" value="RNA METHYLASE-RELATED"/>
    <property type="match status" value="1"/>
</dbReference>
<keyword evidence="2 5" id="KW-0489">Methyltransferase</keyword>
<comment type="similarity">
    <text evidence="1">Belongs to the N(4)/N(6)-methyltransferase family.</text>
</comment>
<dbReference type="EMBL" id="LNQE01000593">
    <property type="protein sequence ID" value="KUG25826.1"/>
    <property type="molecule type" value="Genomic_DNA"/>
</dbReference>
<dbReference type="InterPro" id="IPR029063">
    <property type="entry name" value="SAM-dependent_MTases_sf"/>
</dbReference>
<dbReference type="InterPro" id="IPR001091">
    <property type="entry name" value="RM_Methyltransferase"/>
</dbReference>
<dbReference type="GO" id="GO:0003677">
    <property type="term" value="F:DNA binding"/>
    <property type="evidence" value="ECO:0007669"/>
    <property type="project" value="InterPro"/>
</dbReference>
<dbReference type="AlphaFoldDB" id="A0A0W8FYH4"/>
<dbReference type="GO" id="GO:0005737">
    <property type="term" value="C:cytoplasm"/>
    <property type="evidence" value="ECO:0007669"/>
    <property type="project" value="TreeGrafter"/>
</dbReference>
<dbReference type="GO" id="GO:0009007">
    <property type="term" value="F:site-specific DNA-methyltransferase (adenine-specific) activity"/>
    <property type="evidence" value="ECO:0007669"/>
    <property type="project" value="UniProtKB-EC"/>
</dbReference>
<organism evidence="5">
    <name type="scientific">hydrocarbon metagenome</name>
    <dbReference type="NCBI Taxonomy" id="938273"/>
    <lineage>
        <taxon>unclassified sequences</taxon>
        <taxon>metagenomes</taxon>
        <taxon>ecological metagenomes</taxon>
    </lineage>
</organism>
<proteinExistence type="inferred from homology"/>
<reference evidence="5" key="1">
    <citation type="journal article" date="2015" name="Proc. Natl. Acad. Sci. U.S.A.">
        <title>Networks of energetic and metabolic interactions define dynamics in microbial communities.</title>
        <authorList>
            <person name="Embree M."/>
            <person name="Liu J.K."/>
            <person name="Al-Bassam M.M."/>
            <person name="Zengler K."/>
        </authorList>
    </citation>
    <scope>NUCLEOTIDE SEQUENCE</scope>
</reference>
<dbReference type="InterPro" id="IPR002052">
    <property type="entry name" value="DNA_methylase_N6_adenine_CS"/>
</dbReference>
<evidence type="ECO:0000256" key="3">
    <source>
        <dbReference type="ARBA" id="ARBA00022679"/>
    </source>
</evidence>
<dbReference type="GO" id="GO:0032259">
    <property type="term" value="P:methylation"/>
    <property type="evidence" value="ECO:0007669"/>
    <property type="project" value="UniProtKB-KW"/>
</dbReference>
<dbReference type="SUPFAM" id="SSF53335">
    <property type="entry name" value="S-adenosyl-L-methionine-dependent methyltransferases"/>
    <property type="match status" value="1"/>
</dbReference>
<evidence type="ECO:0000313" key="5">
    <source>
        <dbReference type="EMBL" id="KUG25826.1"/>
    </source>
</evidence>
<dbReference type="EC" id="2.1.1.72" evidence="5"/>
<dbReference type="InterPro" id="IPR002941">
    <property type="entry name" value="DNA_methylase_N4/N6"/>
</dbReference>
<protein>
    <submittedName>
        <fullName evidence="5">Putative methyltransferase</fullName>
        <ecNumber evidence="5">2.1.1.72</ecNumber>
    </submittedName>
</protein>